<evidence type="ECO:0000313" key="1">
    <source>
        <dbReference type="EMBL" id="RRT73944.1"/>
    </source>
</evidence>
<accession>A0A427ACI8</accession>
<reference evidence="1 2" key="1">
    <citation type="journal article" date="2014" name="Agronomy (Basel)">
        <title>A Draft Genome Sequence for Ensete ventricosum, the Drought-Tolerant Tree Against Hunger.</title>
        <authorList>
            <person name="Harrison J."/>
            <person name="Moore K.A."/>
            <person name="Paszkiewicz K."/>
            <person name="Jones T."/>
            <person name="Grant M."/>
            <person name="Ambacheew D."/>
            <person name="Muzemil S."/>
            <person name="Studholme D.J."/>
        </authorList>
    </citation>
    <scope>NUCLEOTIDE SEQUENCE [LARGE SCALE GENOMIC DNA]</scope>
</reference>
<gene>
    <name evidence="1" type="ORF">B296_00007266</name>
</gene>
<dbReference type="AlphaFoldDB" id="A0A427ACI8"/>
<sequence length="145" mass="15727">MSMNLNEGGHYVINCSEDLTAIDFDSNVSLAEKLVRHGTCTAEWMVVRIVRPQRATTDRGEESAPMTESWSGAVDSVVETLVDARAGNGECYYLPTWEQDAKMVGSSRSGLGSPALMLRLLPRRVCSGRGCRWGGLCIAAAAEEN</sequence>
<evidence type="ECO:0000313" key="2">
    <source>
        <dbReference type="Proteomes" id="UP000287651"/>
    </source>
</evidence>
<proteinExistence type="predicted"/>
<organism evidence="1 2">
    <name type="scientific">Ensete ventricosum</name>
    <name type="common">Abyssinian banana</name>
    <name type="synonym">Musa ensete</name>
    <dbReference type="NCBI Taxonomy" id="4639"/>
    <lineage>
        <taxon>Eukaryota</taxon>
        <taxon>Viridiplantae</taxon>
        <taxon>Streptophyta</taxon>
        <taxon>Embryophyta</taxon>
        <taxon>Tracheophyta</taxon>
        <taxon>Spermatophyta</taxon>
        <taxon>Magnoliopsida</taxon>
        <taxon>Liliopsida</taxon>
        <taxon>Zingiberales</taxon>
        <taxon>Musaceae</taxon>
        <taxon>Ensete</taxon>
    </lineage>
</organism>
<comment type="caution">
    <text evidence="1">The sequence shown here is derived from an EMBL/GenBank/DDBJ whole genome shotgun (WGS) entry which is preliminary data.</text>
</comment>
<name>A0A427ACI8_ENSVE</name>
<protein>
    <submittedName>
        <fullName evidence="1">Uncharacterized protein</fullName>
    </submittedName>
</protein>
<dbReference type="Proteomes" id="UP000287651">
    <property type="component" value="Unassembled WGS sequence"/>
</dbReference>
<dbReference type="EMBL" id="AMZH03002926">
    <property type="protein sequence ID" value="RRT73944.1"/>
    <property type="molecule type" value="Genomic_DNA"/>
</dbReference>